<gene>
    <name evidence="15" type="ORF">HYPBUDRAFT_153152</name>
</gene>
<evidence type="ECO:0000256" key="9">
    <source>
        <dbReference type="ARBA" id="ARBA00042895"/>
    </source>
</evidence>
<dbReference type="Pfam" id="PF01055">
    <property type="entry name" value="Glyco_hydro_31_2nd"/>
    <property type="match status" value="1"/>
</dbReference>
<sequence>MYFASILVGLTYYLSICLAVKEYLFKTCENSGFCKRNRELGRNIVKDQYNFESPYQIDASSIRIDEAGGTVDFDANIIKVLPDESTRNFPLKLSLIEGNILRFKVDEEGRDGSLEGVRSKYVNHRRYNETSKWAFAKTALNKELIGNVEYILNESQLIIKYGDARQYKAVLDFKPIKLAVLYQDEEQLVVNDKQFFNIEHYRNINDDKSKHLSKYEIDYNMFKDDFTDSKNDQFPLGPESIGLDFNFKQFKHVYGIPEHADSLSLVDTTNSALPYRLYNVDIFEYETHSRMPLYGSIPFLTATKPRVSIGVYWINSADTFIDINKQNPKEISTHWISENGIIDFMIMIGEKPNDLNKQYGSVSGYATLPQLFSLGYHQCRWNYNDEKDVLDINSKFDQFQIPYDTIWLDIEYADKKRYFTWQPENFPDPARMLNSLDHTGRNLVIIIDPHIKTGYFVSDELISKKITINEPNKNQTYHGHCWPGESVWIDSMNPNSQSYWDDKHRLSKSNKFFGELSTNIHLWNDMNEPSVFDGPETSSPKDNLHYGNWEHRSIHNSFGLSFHESTYDSLIKRLSGTSRQRPFILTRSYFTGSQRTAAMWTGDNMSKWEYLKILIPMVLTSNIAGMPFAGADVGGFFGNPLKELLTRWYQVGIWYPFFRAHAHIDSRRREPWVAGGEYTDHMREAIQLRYSLLSVFYTEFQRHSISGNPVIKPMYYENPENEQVYSIEDQFYLGDSGLLIKPVTDEGVDEVTVYIPDDEIYYKFFNGKPSQETVQLKKPAETQFDVELKDIPMLFKGGSIIATKDRYRRSSKLMYRDPYTLYIAPNKEGKAQGQLYIDDGESFGYESGEFVAVNFNFDLKQGLKARVNTGSKRYQDSIEDVMIEKIVILGGSVAQGEIKQGTTIKSIQVEKQGKNVIIKKPELQINNDWEIIWDKTIRHDEL</sequence>
<evidence type="ECO:0000256" key="7">
    <source>
        <dbReference type="ARBA" id="ARBA00023180"/>
    </source>
</evidence>
<dbReference type="CDD" id="cd14752">
    <property type="entry name" value="GH31_N"/>
    <property type="match status" value="1"/>
</dbReference>
<keyword evidence="4 11" id="KW-0732">Signal</keyword>
<keyword evidence="5 10" id="KW-0378">Hydrolase</keyword>
<evidence type="ECO:0000313" key="15">
    <source>
        <dbReference type="EMBL" id="ODV67307.1"/>
    </source>
</evidence>
<evidence type="ECO:0000259" key="12">
    <source>
        <dbReference type="Pfam" id="PF01055"/>
    </source>
</evidence>
<dbReference type="InterPro" id="IPR017853">
    <property type="entry name" value="GH"/>
</dbReference>
<evidence type="ECO:0000256" key="10">
    <source>
        <dbReference type="RuleBase" id="RU361185"/>
    </source>
</evidence>
<evidence type="ECO:0000256" key="2">
    <source>
        <dbReference type="ARBA" id="ARBA00004833"/>
    </source>
</evidence>
<feature type="signal peptide" evidence="11">
    <location>
        <begin position="1"/>
        <end position="19"/>
    </location>
</feature>
<accession>A0A1E4RJ61</accession>
<dbReference type="GO" id="GO:0006491">
    <property type="term" value="P:N-glycan processing"/>
    <property type="evidence" value="ECO:0007669"/>
    <property type="project" value="EnsemblFungi"/>
</dbReference>
<dbReference type="Gene3D" id="2.60.40.1760">
    <property type="entry name" value="glycosyl hydrolase (family 31)"/>
    <property type="match status" value="1"/>
</dbReference>
<dbReference type="GeneID" id="30995946"/>
<dbReference type="PANTHER" id="PTHR22762">
    <property type="entry name" value="ALPHA-GLUCOSIDASE"/>
    <property type="match status" value="1"/>
</dbReference>
<dbReference type="GO" id="GO:0017177">
    <property type="term" value="C:glucosidase II complex"/>
    <property type="evidence" value="ECO:0007669"/>
    <property type="project" value="EnsemblFungi"/>
</dbReference>
<evidence type="ECO:0000313" key="16">
    <source>
        <dbReference type="Proteomes" id="UP000095085"/>
    </source>
</evidence>
<dbReference type="GO" id="GO:0005788">
    <property type="term" value="C:endoplasmic reticulum lumen"/>
    <property type="evidence" value="ECO:0007669"/>
    <property type="project" value="EnsemblFungi"/>
</dbReference>
<dbReference type="EMBL" id="KV454541">
    <property type="protein sequence ID" value="ODV67307.1"/>
    <property type="molecule type" value="Genomic_DNA"/>
</dbReference>
<comment type="similarity">
    <text evidence="3 10">Belongs to the glycosyl hydrolase 31 family.</text>
</comment>
<dbReference type="InterPro" id="IPR048395">
    <property type="entry name" value="Glyco_hydro_31_C"/>
</dbReference>
<dbReference type="GO" id="GO:0030246">
    <property type="term" value="F:carbohydrate binding"/>
    <property type="evidence" value="ECO:0007669"/>
    <property type="project" value="InterPro"/>
</dbReference>
<proteinExistence type="inferred from homology"/>
<evidence type="ECO:0000259" key="13">
    <source>
        <dbReference type="Pfam" id="PF13802"/>
    </source>
</evidence>
<evidence type="ECO:0000256" key="3">
    <source>
        <dbReference type="ARBA" id="ARBA00007806"/>
    </source>
</evidence>
<keyword evidence="8 10" id="KW-0326">Glycosidase</keyword>
<protein>
    <recommendedName>
        <fullName evidence="9">Glucosidase II subunit alpha</fullName>
    </recommendedName>
</protein>
<dbReference type="SUPFAM" id="SSF74650">
    <property type="entry name" value="Galactose mutarotase-like"/>
    <property type="match status" value="1"/>
</dbReference>
<dbReference type="SUPFAM" id="SSF51011">
    <property type="entry name" value="Glycosyl hydrolase domain"/>
    <property type="match status" value="1"/>
</dbReference>
<reference evidence="16" key="1">
    <citation type="submission" date="2016-05" db="EMBL/GenBank/DDBJ databases">
        <title>Comparative genomics of biotechnologically important yeasts.</title>
        <authorList>
            <consortium name="DOE Joint Genome Institute"/>
            <person name="Riley R."/>
            <person name="Haridas S."/>
            <person name="Wolfe K.H."/>
            <person name="Lopes M.R."/>
            <person name="Hittinger C.T."/>
            <person name="Goker M."/>
            <person name="Salamov A."/>
            <person name="Wisecaver J."/>
            <person name="Long T.M."/>
            <person name="Aerts A.L."/>
            <person name="Barry K."/>
            <person name="Choi C."/>
            <person name="Clum A."/>
            <person name="Coughlan A.Y."/>
            <person name="Deshpande S."/>
            <person name="Douglass A.P."/>
            <person name="Hanson S.J."/>
            <person name="Klenk H.-P."/>
            <person name="Labutti K."/>
            <person name="Lapidus A."/>
            <person name="Lindquist E."/>
            <person name="Lipzen A."/>
            <person name="Meier-Kolthoff J.P."/>
            <person name="Ohm R.A."/>
            <person name="Otillar R.P."/>
            <person name="Pangilinan J."/>
            <person name="Peng Y."/>
            <person name="Rokas A."/>
            <person name="Rosa C.A."/>
            <person name="Scheuner C."/>
            <person name="Sibirny A.A."/>
            <person name="Slot J.C."/>
            <person name="Stielow J.B."/>
            <person name="Sun H."/>
            <person name="Kurtzman C.P."/>
            <person name="Blackwell M."/>
            <person name="Grigoriev I.V."/>
            <person name="Jeffries T.W."/>
        </authorList>
    </citation>
    <scope>NUCLEOTIDE SEQUENCE [LARGE SCALE GENOMIC DNA]</scope>
    <source>
        <strain evidence="16">NRRL Y-1933</strain>
    </source>
</reference>
<dbReference type="Pfam" id="PF13802">
    <property type="entry name" value="Gal_mutarotas_2"/>
    <property type="match status" value="1"/>
</dbReference>
<dbReference type="InterPro" id="IPR025887">
    <property type="entry name" value="Glyco_hydro_31_N_dom"/>
</dbReference>
<dbReference type="GO" id="GO:0106407">
    <property type="term" value="F:Glc2Man9GlcNAc2 oligosaccharide glucosidase activity"/>
    <property type="evidence" value="ECO:0007669"/>
    <property type="project" value="EnsemblFungi"/>
</dbReference>
<evidence type="ECO:0000256" key="8">
    <source>
        <dbReference type="ARBA" id="ARBA00023295"/>
    </source>
</evidence>
<dbReference type="InterPro" id="IPR011013">
    <property type="entry name" value="Gal_mutarotase_sf_dom"/>
</dbReference>
<dbReference type="GO" id="GO:0070880">
    <property type="term" value="P:fungal-type cell wall beta-glucan biosynthetic process"/>
    <property type="evidence" value="ECO:0007669"/>
    <property type="project" value="EnsemblFungi"/>
</dbReference>
<name>A0A1E4RJ61_9ASCO</name>
<evidence type="ECO:0000256" key="4">
    <source>
        <dbReference type="ARBA" id="ARBA00022729"/>
    </source>
</evidence>
<dbReference type="OrthoDB" id="1334205at2759"/>
<evidence type="ECO:0000256" key="1">
    <source>
        <dbReference type="ARBA" id="ARBA00004240"/>
    </source>
</evidence>
<feature type="domain" description="Glycoside hydrolase family 31 TIM barrel" evidence="12">
    <location>
        <begin position="367"/>
        <end position="698"/>
    </location>
</feature>
<keyword evidence="6" id="KW-0256">Endoplasmic reticulum</keyword>
<dbReference type="PANTHER" id="PTHR22762:SF54">
    <property type="entry name" value="BCDNA.GH04962"/>
    <property type="match status" value="1"/>
</dbReference>
<dbReference type="Proteomes" id="UP000095085">
    <property type="component" value="Unassembled WGS sequence"/>
</dbReference>
<evidence type="ECO:0000256" key="5">
    <source>
        <dbReference type="ARBA" id="ARBA00022801"/>
    </source>
</evidence>
<dbReference type="RefSeq" id="XP_020076374.1">
    <property type="nucleotide sequence ID" value="XM_020221397.1"/>
</dbReference>
<dbReference type="CDD" id="cd06603">
    <property type="entry name" value="GH31_GANC_GANAB_alpha"/>
    <property type="match status" value="1"/>
</dbReference>
<dbReference type="Pfam" id="PF21365">
    <property type="entry name" value="Glyco_hydro_31_3rd"/>
    <property type="match status" value="1"/>
</dbReference>
<dbReference type="GO" id="GO:0033919">
    <property type="term" value="F:glucan 1,3-alpha-glucosidase activity"/>
    <property type="evidence" value="ECO:0007669"/>
    <property type="project" value="EnsemblFungi"/>
</dbReference>
<dbReference type="Gene3D" id="3.20.20.80">
    <property type="entry name" value="Glycosidases"/>
    <property type="match status" value="1"/>
</dbReference>
<comment type="pathway">
    <text evidence="2">Glycan metabolism; N-glycan metabolism.</text>
</comment>
<keyword evidence="16" id="KW-1185">Reference proteome</keyword>
<evidence type="ECO:0000256" key="6">
    <source>
        <dbReference type="ARBA" id="ARBA00022824"/>
    </source>
</evidence>
<evidence type="ECO:0000259" key="14">
    <source>
        <dbReference type="Pfam" id="PF21365"/>
    </source>
</evidence>
<evidence type="ECO:0000256" key="11">
    <source>
        <dbReference type="SAM" id="SignalP"/>
    </source>
</evidence>
<feature type="domain" description="Glycoside hydrolase family 31 N-terminal" evidence="13">
    <location>
        <begin position="90"/>
        <end position="322"/>
    </location>
</feature>
<comment type="subcellular location">
    <subcellularLocation>
        <location evidence="1">Endoplasmic reticulum</location>
    </subcellularLocation>
</comment>
<dbReference type="InterPro" id="IPR013780">
    <property type="entry name" value="Glyco_hydro_b"/>
</dbReference>
<dbReference type="STRING" id="984485.A0A1E4RJ61"/>
<dbReference type="Gene3D" id="2.60.40.1180">
    <property type="entry name" value="Golgi alpha-mannosidase II"/>
    <property type="match status" value="2"/>
</dbReference>
<feature type="chain" id="PRO_5009162306" description="Glucosidase II subunit alpha" evidence="11">
    <location>
        <begin position="20"/>
        <end position="942"/>
    </location>
</feature>
<organism evidence="15 16">
    <name type="scientific">Hyphopichia burtonii NRRL Y-1933</name>
    <dbReference type="NCBI Taxonomy" id="984485"/>
    <lineage>
        <taxon>Eukaryota</taxon>
        <taxon>Fungi</taxon>
        <taxon>Dikarya</taxon>
        <taxon>Ascomycota</taxon>
        <taxon>Saccharomycotina</taxon>
        <taxon>Pichiomycetes</taxon>
        <taxon>Debaryomycetaceae</taxon>
        <taxon>Hyphopichia</taxon>
    </lineage>
</organism>
<dbReference type="AlphaFoldDB" id="A0A1E4RJ61"/>
<dbReference type="InterPro" id="IPR000322">
    <property type="entry name" value="Glyco_hydro_31_TIM"/>
</dbReference>
<dbReference type="SUPFAM" id="SSF51445">
    <property type="entry name" value="(Trans)glycosidases"/>
    <property type="match status" value="1"/>
</dbReference>
<feature type="domain" description="Glycosyl hydrolase family 31 C-terminal" evidence="14">
    <location>
        <begin position="707"/>
        <end position="801"/>
    </location>
</feature>
<keyword evidence="7" id="KW-0325">Glycoprotein</keyword>